<organism evidence="1 2">
    <name type="scientific">Dentiscutata erythropus</name>
    <dbReference type="NCBI Taxonomy" id="1348616"/>
    <lineage>
        <taxon>Eukaryota</taxon>
        <taxon>Fungi</taxon>
        <taxon>Fungi incertae sedis</taxon>
        <taxon>Mucoromycota</taxon>
        <taxon>Glomeromycotina</taxon>
        <taxon>Glomeromycetes</taxon>
        <taxon>Diversisporales</taxon>
        <taxon>Gigasporaceae</taxon>
        <taxon>Dentiscutata</taxon>
    </lineage>
</organism>
<accession>A0A9N9JKC3</accession>
<gene>
    <name evidence="1" type="ORF">DERYTH_LOCUS20478</name>
</gene>
<keyword evidence="2" id="KW-1185">Reference proteome</keyword>
<feature type="non-terminal residue" evidence="1">
    <location>
        <position position="1"/>
    </location>
</feature>
<proteinExistence type="predicted"/>
<evidence type="ECO:0000313" key="1">
    <source>
        <dbReference type="EMBL" id="CAG8786328.1"/>
    </source>
</evidence>
<comment type="caution">
    <text evidence="1">The sequence shown here is derived from an EMBL/GenBank/DDBJ whole genome shotgun (WGS) entry which is preliminary data.</text>
</comment>
<reference evidence="1" key="1">
    <citation type="submission" date="2021-06" db="EMBL/GenBank/DDBJ databases">
        <authorList>
            <person name="Kallberg Y."/>
            <person name="Tangrot J."/>
            <person name="Rosling A."/>
        </authorList>
    </citation>
    <scope>NUCLEOTIDE SEQUENCE</scope>
    <source>
        <strain evidence="1">MA453B</strain>
    </source>
</reference>
<name>A0A9N9JKC3_9GLOM</name>
<dbReference type="Proteomes" id="UP000789405">
    <property type="component" value="Unassembled WGS sequence"/>
</dbReference>
<dbReference type="AlphaFoldDB" id="A0A9N9JKC3"/>
<dbReference type="EMBL" id="CAJVPY010024212">
    <property type="protein sequence ID" value="CAG8786328.1"/>
    <property type="molecule type" value="Genomic_DNA"/>
</dbReference>
<sequence>MLEEKNHDEEYGDALYGEFLDQPKKLEELTHKFSKALDWVWESPKWKLYRSNKLLINEGSFVCEILSPLLNIAMPVNAEIWDVWGDEASTASAERKNSKKKARRTDFTVVLTLKGSRIETGYLETGRPNSLQDKQEHDHRKLNRLAKDSIDSIRRLPKTRRAFRSNTLDVRCIYKKSEIYRSCLLERAKILWSITTSEGASEDIYSLVHALLTFRTAIACCARSPSKNQK</sequence>
<evidence type="ECO:0000313" key="2">
    <source>
        <dbReference type="Proteomes" id="UP000789405"/>
    </source>
</evidence>
<protein>
    <submittedName>
        <fullName evidence="1">16490_t:CDS:1</fullName>
    </submittedName>
</protein>
<dbReference type="OrthoDB" id="2375338at2759"/>